<evidence type="ECO:0000313" key="2">
    <source>
        <dbReference type="EMBL" id="MBB5738825.1"/>
    </source>
</evidence>
<comment type="caution">
    <text evidence="2">The sequence shown here is derived from an EMBL/GenBank/DDBJ whole genome shotgun (WGS) entry which is preliminary data.</text>
</comment>
<proteinExistence type="predicted"/>
<gene>
    <name evidence="2" type="ORF">GGQ93_000516</name>
</gene>
<accession>A0A7W9C488</accession>
<evidence type="ECO:0000313" key="3">
    <source>
        <dbReference type="Proteomes" id="UP000527324"/>
    </source>
</evidence>
<organism evidence="2 3">
    <name type="scientific">Brevundimonas aurantiaca</name>
    <dbReference type="NCBI Taxonomy" id="74316"/>
    <lineage>
        <taxon>Bacteria</taxon>
        <taxon>Pseudomonadati</taxon>
        <taxon>Pseudomonadota</taxon>
        <taxon>Alphaproteobacteria</taxon>
        <taxon>Caulobacterales</taxon>
        <taxon>Caulobacteraceae</taxon>
        <taxon>Brevundimonas</taxon>
    </lineage>
</organism>
<dbReference type="Proteomes" id="UP000527324">
    <property type="component" value="Unassembled WGS sequence"/>
</dbReference>
<protein>
    <submittedName>
        <fullName evidence="2">Uncharacterized protein</fullName>
    </submittedName>
</protein>
<dbReference type="EMBL" id="JACHOQ010000001">
    <property type="protein sequence ID" value="MBB5738825.1"/>
    <property type="molecule type" value="Genomic_DNA"/>
</dbReference>
<keyword evidence="3" id="KW-1185">Reference proteome</keyword>
<dbReference type="RefSeq" id="WP_183215022.1">
    <property type="nucleotide sequence ID" value="NZ_CAJFZW010000026.1"/>
</dbReference>
<evidence type="ECO:0000256" key="1">
    <source>
        <dbReference type="SAM" id="MobiDB-lite"/>
    </source>
</evidence>
<name>A0A7W9C488_9CAUL</name>
<feature type="region of interest" description="Disordered" evidence="1">
    <location>
        <begin position="1"/>
        <end position="64"/>
    </location>
</feature>
<reference evidence="2 3" key="1">
    <citation type="submission" date="2020-08" db="EMBL/GenBank/DDBJ databases">
        <title>Genomic Encyclopedia of Type Strains, Phase IV (KMG-IV): sequencing the most valuable type-strain genomes for metagenomic binning, comparative biology and taxonomic classification.</title>
        <authorList>
            <person name="Goeker M."/>
        </authorList>
    </citation>
    <scope>NUCLEOTIDE SEQUENCE [LARGE SCALE GENOMIC DNA]</scope>
    <source>
        <strain evidence="2 3">DSM 4731</strain>
    </source>
</reference>
<feature type="compositionally biased region" description="Basic and acidic residues" evidence="1">
    <location>
        <begin position="43"/>
        <end position="55"/>
    </location>
</feature>
<dbReference type="AlphaFoldDB" id="A0A7W9C488"/>
<sequence>MSQTPQTPQALRVRRAPAQPLSVGYDRLSMIGVGREQTASPDKPGRRFGEFDQNRTTRGPFGPD</sequence>